<dbReference type="InterPro" id="IPR007052">
    <property type="entry name" value="CS_dom"/>
</dbReference>
<dbReference type="OrthoDB" id="515366at2759"/>
<dbReference type="Pfam" id="PF01202">
    <property type="entry name" value="SKI"/>
    <property type="match status" value="1"/>
</dbReference>
<dbReference type="STRING" id="157652.A0A371FSX5"/>
<sequence>MESIRFINILRLVMCQNEERSKKLGCSKQPKSKFWKEQHKQKRTWQLTSLLSEMAAVPARLCYLFPNFNFSLLKPNVLSLRSFSPSQNYYLRLRSCKCSSTAPVSTTTYEFSDGSSEVELRLNIGGLEIRSSRDILVDTNDTSLAIRVLRPGSPITLIETNPLFDRIKPSETIWYIDDDQLVVNFKKQDPDLKWPDIMESWESLAAGSSQLLQGTSIYLVGESTEINQKVAQELATGLGYTPLSTKELLETYTKQTVDSWLLAEGSDSVAEAESAVLESISSHARAVVSTLGGQHGVAGRADKWQHLYAGFTVWLSQTKALDEDSAKEETHKNVKDGIITYTNADVVVKLQGWDPAYAKSVAQACLRALKQLILSDKKLPGKKSLYIRLGCRGDWPNIKPPGWDPSGEGNATPGTQDRELVADI</sequence>
<dbReference type="SUPFAM" id="SSF49764">
    <property type="entry name" value="HSP20-like chaperones"/>
    <property type="match status" value="1"/>
</dbReference>
<keyword evidence="4" id="KW-0418">Kinase</keyword>
<evidence type="ECO:0000256" key="2">
    <source>
        <dbReference type="SAM" id="MobiDB-lite"/>
    </source>
</evidence>
<feature type="domain" description="CS" evidence="3">
    <location>
        <begin position="104"/>
        <end position="198"/>
    </location>
</feature>
<evidence type="ECO:0000259" key="3">
    <source>
        <dbReference type="PROSITE" id="PS51203"/>
    </source>
</evidence>
<dbReference type="InterPro" id="IPR031322">
    <property type="entry name" value="Shikimate/glucono_kinase"/>
</dbReference>
<comment type="caution">
    <text evidence="4">The sequence shown here is derived from an EMBL/GenBank/DDBJ whole genome shotgun (WGS) entry which is preliminary data.</text>
</comment>
<proteinExistence type="inferred from homology"/>
<accession>A0A371FSX5</accession>
<dbReference type="PANTHER" id="PTHR21087:SF23">
    <property type="entry name" value="INACTIVE SHIKIMATE KINASE LIKE 2, CHLOROPLASTIC-RELATED"/>
    <property type="match status" value="1"/>
</dbReference>
<dbReference type="Proteomes" id="UP000257109">
    <property type="component" value="Unassembled WGS sequence"/>
</dbReference>
<evidence type="ECO:0000313" key="4">
    <source>
        <dbReference type="EMBL" id="RDX81445.1"/>
    </source>
</evidence>
<dbReference type="PANTHER" id="PTHR21087">
    <property type="entry name" value="SHIKIMATE KINASE"/>
    <property type="match status" value="1"/>
</dbReference>
<dbReference type="Gene3D" id="2.60.40.790">
    <property type="match status" value="1"/>
</dbReference>
<evidence type="ECO:0000313" key="5">
    <source>
        <dbReference type="Proteomes" id="UP000257109"/>
    </source>
</evidence>
<comment type="similarity">
    <text evidence="1">Belongs to the shikimate kinase family.</text>
</comment>
<dbReference type="EMBL" id="QJKJ01007927">
    <property type="protein sequence ID" value="RDX81445.1"/>
    <property type="molecule type" value="Genomic_DNA"/>
</dbReference>
<organism evidence="4 5">
    <name type="scientific">Mucuna pruriens</name>
    <name type="common">Velvet bean</name>
    <name type="synonym">Dolichos pruriens</name>
    <dbReference type="NCBI Taxonomy" id="157652"/>
    <lineage>
        <taxon>Eukaryota</taxon>
        <taxon>Viridiplantae</taxon>
        <taxon>Streptophyta</taxon>
        <taxon>Embryophyta</taxon>
        <taxon>Tracheophyta</taxon>
        <taxon>Spermatophyta</taxon>
        <taxon>Magnoliopsida</taxon>
        <taxon>eudicotyledons</taxon>
        <taxon>Gunneridae</taxon>
        <taxon>Pentapetalae</taxon>
        <taxon>rosids</taxon>
        <taxon>fabids</taxon>
        <taxon>Fabales</taxon>
        <taxon>Fabaceae</taxon>
        <taxon>Papilionoideae</taxon>
        <taxon>50 kb inversion clade</taxon>
        <taxon>NPAAA clade</taxon>
        <taxon>indigoferoid/millettioid clade</taxon>
        <taxon>Phaseoleae</taxon>
        <taxon>Mucuna</taxon>
    </lineage>
</organism>
<reference evidence="4" key="1">
    <citation type="submission" date="2018-05" db="EMBL/GenBank/DDBJ databases">
        <title>Draft genome of Mucuna pruriens seed.</title>
        <authorList>
            <person name="Nnadi N.E."/>
            <person name="Vos R."/>
            <person name="Hasami M.H."/>
            <person name="Devisetty U.K."/>
            <person name="Aguiy J.C."/>
        </authorList>
    </citation>
    <scope>NUCLEOTIDE SEQUENCE [LARGE SCALE GENOMIC DNA]</scope>
    <source>
        <strain evidence="4">JCA_2017</strain>
    </source>
</reference>
<dbReference type="PROSITE" id="PS51203">
    <property type="entry name" value="CS"/>
    <property type="match status" value="1"/>
</dbReference>
<gene>
    <name evidence="4" type="primary">SKL2</name>
    <name evidence="4" type="ORF">CR513_37877</name>
</gene>
<dbReference type="GO" id="GO:0005829">
    <property type="term" value="C:cytosol"/>
    <property type="evidence" value="ECO:0007669"/>
    <property type="project" value="TreeGrafter"/>
</dbReference>
<evidence type="ECO:0000256" key="1">
    <source>
        <dbReference type="ARBA" id="ARBA00006997"/>
    </source>
</evidence>
<keyword evidence="5" id="KW-1185">Reference proteome</keyword>
<dbReference type="InterPro" id="IPR027417">
    <property type="entry name" value="P-loop_NTPase"/>
</dbReference>
<feature type="region of interest" description="Disordered" evidence="2">
    <location>
        <begin position="398"/>
        <end position="424"/>
    </location>
</feature>
<dbReference type="GO" id="GO:0006950">
    <property type="term" value="P:response to stress"/>
    <property type="evidence" value="ECO:0007669"/>
    <property type="project" value="UniProtKB-ARBA"/>
</dbReference>
<dbReference type="InterPro" id="IPR008978">
    <property type="entry name" value="HSP20-like_chaperone"/>
</dbReference>
<feature type="non-terminal residue" evidence="4">
    <location>
        <position position="1"/>
    </location>
</feature>
<dbReference type="FunFam" id="2.60.40.790:FF:000050">
    <property type="entry name" value="Probable inactive shikimate kinase like 2, chloroplastic"/>
    <property type="match status" value="1"/>
</dbReference>
<protein>
    <submittedName>
        <fullName evidence="4">Inactive shikimate kinase like 2, chloroplastic</fullName>
    </submittedName>
</protein>
<name>A0A371FSX5_MUCPR</name>
<dbReference type="Gene3D" id="3.40.50.300">
    <property type="entry name" value="P-loop containing nucleotide triphosphate hydrolases"/>
    <property type="match status" value="1"/>
</dbReference>
<dbReference type="GO" id="GO:0016301">
    <property type="term" value="F:kinase activity"/>
    <property type="evidence" value="ECO:0007669"/>
    <property type="project" value="UniProtKB-KW"/>
</dbReference>
<keyword evidence="4" id="KW-0808">Transferase</keyword>
<dbReference type="AlphaFoldDB" id="A0A371FSX5"/>
<dbReference type="Pfam" id="PF04969">
    <property type="entry name" value="CS"/>
    <property type="match status" value="1"/>
</dbReference>